<name>A0A067LC26_JATCU</name>
<sequence>MEWRSVRLSSVVTILASFHVDRACSGAEGAVFLATVALLHLRRSTRFLAVPVEETGTNQLSTTLCSGCRTRSSQLEDRSHEINSRIESLVDFESSSVIVVNFWAVCRFRPPCTAFGGNGPVTGRRHSGEASRDRTLFSSR</sequence>
<dbReference type="AlphaFoldDB" id="A0A067LC26"/>
<organism evidence="2 3">
    <name type="scientific">Jatropha curcas</name>
    <name type="common">Barbados nut</name>
    <dbReference type="NCBI Taxonomy" id="180498"/>
    <lineage>
        <taxon>Eukaryota</taxon>
        <taxon>Viridiplantae</taxon>
        <taxon>Streptophyta</taxon>
        <taxon>Embryophyta</taxon>
        <taxon>Tracheophyta</taxon>
        <taxon>Spermatophyta</taxon>
        <taxon>Magnoliopsida</taxon>
        <taxon>eudicotyledons</taxon>
        <taxon>Gunneridae</taxon>
        <taxon>Pentapetalae</taxon>
        <taxon>rosids</taxon>
        <taxon>fabids</taxon>
        <taxon>Malpighiales</taxon>
        <taxon>Euphorbiaceae</taxon>
        <taxon>Crotonoideae</taxon>
        <taxon>Jatropheae</taxon>
        <taxon>Jatropha</taxon>
    </lineage>
</organism>
<protein>
    <submittedName>
        <fullName evidence="2">Uncharacterized protein</fullName>
    </submittedName>
</protein>
<evidence type="ECO:0000256" key="1">
    <source>
        <dbReference type="SAM" id="MobiDB-lite"/>
    </source>
</evidence>
<evidence type="ECO:0000313" key="2">
    <source>
        <dbReference type="EMBL" id="KDP44748.1"/>
    </source>
</evidence>
<accession>A0A067LC26</accession>
<feature type="compositionally biased region" description="Basic and acidic residues" evidence="1">
    <location>
        <begin position="126"/>
        <end position="140"/>
    </location>
</feature>
<feature type="region of interest" description="Disordered" evidence="1">
    <location>
        <begin position="118"/>
        <end position="140"/>
    </location>
</feature>
<proteinExistence type="predicted"/>
<keyword evidence="3" id="KW-1185">Reference proteome</keyword>
<reference evidence="2 3" key="1">
    <citation type="journal article" date="2014" name="PLoS ONE">
        <title>Global Analysis of Gene Expression Profiles in Physic Nut (Jatropha curcas L.) Seedlings Exposed to Salt Stress.</title>
        <authorList>
            <person name="Zhang L."/>
            <person name="Zhang C."/>
            <person name="Wu P."/>
            <person name="Chen Y."/>
            <person name="Li M."/>
            <person name="Jiang H."/>
            <person name="Wu G."/>
        </authorList>
    </citation>
    <scope>NUCLEOTIDE SEQUENCE [LARGE SCALE GENOMIC DNA]</scope>
    <source>
        <strain evidence="3">cv. GZQX0401</strain>
        <tissue evidence="2">Young leaves</tissue>
    </source>
</reference>
<gene>
    <name evidence="2" type="ORF">JCGZ_01248</name>
</gene>
<dbReference type="EMBL" id="KK914240">
    <property type="protein sequence ID" value="KDP44748.1"/>
    <property type="molecule type" value="Genomic_DNA"/>
</dbReference>
<evidence type="ECO:0000313" key="3">
    <source>
        <dbReference type="Proteomes" id="UP000027138"/>
    </source>
</evidence>
<dbReference type="Proteomes" id="UP000027138">
    <property type="component" value="Unassembled WGS sequence"/>
</dbReference>